<name>A0A2P2KYD0_RHIMU</name>
<dbReference type="EMBL" id="GGEC01030245">
    <property type="protein sequence ID" value="MBX10729.1"/>
    <property type="molecule type" value="Transcribed_RNA"/>
</dbReference>
<accession>A0A2P2KYD0</accession>
<proteinExistence type="predicted"/>
<evidence type="ECO:0000313" key="1">
    <source>
        <dbReference type="EMBL" id="MBX10729.1"/>
    </source>
</evidence>
<organism evidence="1">
    <name type="scientific">Rhizophora mucronata</name>
    <name type="common">Asiatic mangrove</name>
    <dbReference type="NCBI Taxonomy" id="61149"/>
    <lineage>
        <taxon>Eukaryota</taxon>
        <taxon>Viridiplantae</taxon>
        <taxon>Streptophyta</taxon>
        <taxon>Embryophyta</taxon>
        <taxon>Tracheophyta</taxon>
        <taxon>Spermatophyta</taxon>
        <taxon>Magnoliopsida</taxon>
        <taxon>eudicotyledons</taxon>
        <taxon>Gunneridae</taxon>
        <taxon>Pentapetalae</taxon>
        <taxon>rosids</taxon>
        <taxon>fabids</taxon>
        <taxon>Malpighiales</taxon>
        <taxon>Rhizophoraceae</taxon>
        <taxon>Rhizophora</taxon>
    </lineage>
</organism>
<dbReference type="AlphaFoldDB" id="A0A2P2KYD0"/>
<sequence length="47" mass="5366">MEELRAPCLSYPVLMHSSDGKDAMRSKNDYANIWIQLICLTSAFNCE</sequence>
<protein>
    <submittedName>
        <fullName evidence="1">Uncharacterized protein</fullName>
    </submittedName>
</protein>
<reference evidence="1" key="1">
    <citation type="submission" date="2018-02" db="EMBL/GenBank/DDBJ databases">
        <title>Rhizophora mucronata_Transcriptome.</title>
        <authorList>
            <person name="Meera S.P."/>
            <person name="Sreeshan A."/>
            <person name="Augustine A."/>
        </authorList>
    </citation>
    <scope>NUCLEOTIDE SEQUENCE</scope>
    <source>
        <tissue evidence="1">Leaf</tissue>
    </source>
</reference>